<dbReference type="AlphaFoldDB" id="A0A9Q0VK53"/>
<evidence type="ECO:0000313" key="1">
    <source>
        <dbReference type="EMBL" id="KAJ6749018.1"/>
    </source>
</evidence>
<evidence type="ECO:0000313" key="2">
    <source>
        <dbReference type="Proteomes" id="UP001151532"/>
    </source>
</evidence>
<accession>A0A9Q0VK53</accession>
<proteinExistence type="predicted"/>
<keyword evidence="2" id="KW-1185">Reference proteome</keyword>
<sequence>MNNRSHMISASRYPAFKLKLSGGNKTTDFPCLSWRHLTINGDNKSVDTWMRKGKRKRYNGLYLDNQNSNRQNK</sequence>
<comment type="caution">
    <text evidence="1">The sequence shown here is derived from an EMBL/GenBank/DDBJ whole genome shotgun (WGS) entry which is preliminary data.</text>
</comment>
<name>A0A9Q0VK53_SALPP</name>
<protein>
    <submittedName>
        <fullName evidence="1">Uncharacterized protein</fullName>
    </submittedName>
</protein>
<dbReference type="EMBL" id="JAPFFK010000008">
    <property type="protein sequence ID" value="KAJ6749018.1"/>
    <property type="molecule type" value="Genomic_DNA"/>
</dbReference>
<reference evidence="1" key="2">
    <citation type="journal article" date="2023" name="Int. J. Mol. Sci.">
        <title>De Novo Assembly and Annotation of 11 Diverse Shrub Willow (Salix) Genomes Reveals Novel Gene Organization in Sex-Linked Regions.</title>
        <authorList>
            <person name="Hyden B."/>
            <person name="Feng K."/>
            <person name="Yates T.B."/>
            <person name="Jawdy S."/>
            <person name="Cereghino C."/>
            <person name="Smart L.B."/>
            <person name="Muchero W."/>
        </authorList>
    </citation>
    <scope>NUCLEOTIDE SEQUENCE</scope>
    <source>
        <tissue evidence="1">Shoot tip</tissue>
    </source>
</reference>
<reference evidence="1" key="1">
    <citation type="submission" date="2022-11" db="EMBL/GenBank/DDBJ databases">
        <authorList>
            <person name="Hyden B.L."/>
            <person name="Feng K."/>
            <person name="Yates T."/>
            <person name="Jawdy S."/>
            <person name="Smart L.B."/>
            <person name="Muchero W."/>
        </authorList>
    </citation>
    <scope>NUCLEOTIDE SEQUENCE</scope>
    <source>
        <tissue evidence="1">Shoot tip</tissue>
    </source>
</reference>
<organism evidence="1 2">
    <name type="scientific">Salix purpurea</name>
    <name type="common">Purple osier willow</name>
    <dbReference type="NCBI Taxonomy" id="77065"/>
    <lineage>
        <taxon>Eukaryota</taxon>
        <taxon>Viridiplantae</taxon>
        <taxon>Streptophyta</taxon>
        <taxon>Embryophyta</taxon>
        <taxon>Tracheophyta</taxon>
        <taxon>Spermatophyta</taxon>
        <taxon>Magnoliopsida</taxon>
        <taxon>eudicotyledons</taxon>
        <taxon>Gunneridae</taxon>
        <taxon>Pentapetalae</taxon>
        <taxon>rosids</taxon>
        <taxon>fabids</taxon>
        <taxon>Malpighiales</taxon>
        <taxon>Salicaceae</taxon>
        <taxon>Saliceae</taxon>
        <taxon>Salix</taxon>
    </lineage>
</organism>
<gene>
    <name evidence="1" type="ORF">OIU79_029999</name>
</gene>
<dbReference type="Proteomes" id="UP001151532">
    <property type="component" value="Chromosome 12"/>
</dbReference>